<dbReference type="RefSeq" id="WP_264010930.1">
    <property type="nucleotide sequence ID" value="NZ_JACKSJ010000020.1"/>
</dbReference>
<dbReference type="AlphaFoldDB" id="A0A9X3BUZ7"/>
<reference evidence="2" key="2">
    <citation type="journal article" date="2022" name="BMC Genomics">
        <title>Comparative genome analysis of mycobacteria focusing on tRNA and non-coding RNA.</title>
        <authorList>
            <person name="Behra P.R.K."/>
            <person name="Pettersson B.M.F."/>
            <person name="Ramesh M."/>
            <person name="Das S."/>
            <person name="Dasgupta S."/>
            <person name="Kirsebom L.A."/>
        </authorList>
    </citation>
    <scope>NUCLEOTIDE SEQUENCE</scope>
    <source>
        <strain evidence="2">DSM 44615</strain>
    </source>
</reference>
<organism evidence="2 3">
    <name type="scientific">[Mycobacterium] manitobense</name>
    <dbReference type="NCBI Taxonomy" id="190147"/>
    <lineage>
        <taxon>Bacteria</taxon>
        <taxon>Bacillati</taxon>
        <taxon>Actinomycetota</taxon>
        <taxon>Actinomycetes</taxon>
        <taxon>Mycobacteriales</taxon>
        <taxon>Mycobacteriaceae</taxon>
        <taxon>Mycolicibacterium</taxon>
    </lineage>
</organism>
<evidence type="ECO:0000256" key="1">
    <source>
        <dbReference type="SAM" id="SignalP"/>
    </source>
</evidence>
<dbReference type="PROSITE" id="PS51257">
    <property type="entry name" value="PROKAR_LIPOPROTEIN"/>
    <property type="match status" value="1"/>
</dbReference>
<dbReference type="EMBL" id="JACKSJ010000020">
    <property type="protein sequence ID" value="MCV7168737.1"/>
    <property type="molecule type" value="Genomic_DNA"/>
</dbReference>
<gene>
    <name evidence="2" type="ORF">H7I41_02245</name>
</gene>
<feature type="chain" id="PRO_5040876383" description="Secreted protein" evidence="1">
    <location>
        <begin position="25"/>
        <end position="139"/>
    </location>
</feature>
<proteinExistence type="predicted"/>
<comment type="caution">
    <text evidence="2">The sequence shown here is derived from an EMBL/GenBank/DDBJ whole genome shotgun (WGS) entry which is preliminary data.</text>
</comment>
<reference evidence="2" key="1">
    <citation type="submission" date="2020-07" db="EMBL/GenBank/DDBJ databases">
        <authorList>
            <person name="Pettersson B.M.F."/>
            <person name="Behra P.R.K."/>
            <person name="Ramesh M."/>
            <person name="Das S."/>
            <person name="Dasgupta S."/>
            <person name="Kirsebom L.A."/>
        </authorList>
    </citation>
    <scope>NUCLEOTIDE SEQUENCE</scope>
    <source>
        <strain evidence="2">DSM 44615</strain>
    </source>
</reference>
<name>A0A9X3BUZ7_9MYCO</name>
<evidence type="ECO:0000313" key="3">
    <source>
        <dbReference type="Proteomes" id="UP001140293"/>
    </source>
</evidence>
<accession>A0A9X3BUZ7</accession>
<protein>
    <recommendedName>
        <fullName evidence="4">Secreted protein</fullName>
    </recommendedName>
</protein>
<sequence>MRTATMRIGAALVVAAAGCAVSQATSVAQPAGQKVTYTLAVAGPADFTLTYLTAQPPSMAAYNADAYAYIKRDKLTIAPGAPWVFETSLEDPQWAFLQVSSATRGGVAAPNAHCEVTADGQIIVAQDHPYSPQCFGTQW</sequence>
<keyword evidence="1" id="KW-0732">Signal</keyword>
<evidence type="ECO:0008006" key="4">
    <source>
        <dbReference type="Google" id="ProtNLM"/>
    </source>
</evidence>
<keyword evidence="3" id="KW-1185">Reference proteome</keyword>
<feature type="signal peptide" evidence="1">
    <location>
        <begin position="1"/>
        <end position="24"/>
    </location>
</feature>
<dbReference type="Proteomes" id="UP001140293">
    <property type="component" value="Unassembled WGS sequence"/>
</dbReference>
<evidence type="ECO:0000313" key="2">
    <source>
        <dbReference type="EMBL" id="MCV7168737.1"/>
    </source>
</evidence>